<dbReference type="AlphaFoldDB" id="A0AAV0U8H3"/>
<organism evidence="2 4">
    <name type="scientific">Peronospora farinosa</name>
    <dbReference type="NCBI Taxonomy" id="134698"/>
    <lineage>
        <taxon>Eukaryota</taxon>
        <taxon>Sar</taxon>
        <taxon>Stramenopiles</taxon>
        <taxon>Oomycota</taxon>
        <taxon>Peronosporomycetes</taxon>
        <taxon>Peronosporales</taxon>
        <taxon>Peronosporaceae</taxon>
        <taxon>Peronospora</taxon>
    </lineage>
</organism>
<evidence type="ECO:0000313" key="1">
    <source>
        <dbReference type="EMBL" id="CAH0488010.1"/>
    </source>
</evidence>
<reference evidence="2" key="2">
    <citation type="submission" date="2022-12" db="EMBL/GenBank/DDBJ databases">
        <authorList>
            <person name="Webb A."/>
        </authorList>
    </citation>
    <scope>NUCLEOTIDE SEQUENCE</scope>
    <source>
        <strain evidence="2">Pf2</strain>
    </source>
</reference>
<evidence type="ECO:0000313" key="2">
    <source>
        <dbReference type="EMBL" id="CAI5733291.1"/>
    </source>
</evidence>
<proteinExistence type="predicted"/>
<evidence type="ECO:0008006" key="5">
    <source>
        <dbReference type="Google" id="ProtNLM"/>
    </source>
</evidence>
<comment type="caution">
    <text evidence="2">The sequence shown here is derived from an EMBL/GenBank/DDBJ whole genome shotgun (WGS) entry which is preliminary data.</text>
</comment>
<accession>A0AAV0U8H3</accession>
<dbReference type="EMBL" id="CAKLBC010000752">
    <property type="protein sequence ID" value="CAH0488010.1"/>
    <property type="molecule type" value="Genomic_DNA"/>
</dbReference>
<dbReference type="EMBL" id="CANTFK010000914">
    <property type="protein sequence ID" value="CAI5733291.1"/>
    <property type="molecule type" value="Genomic_DNA"/>
</dbReference>
<reference evidence="1 3" key="1">
    <citation type="submission" date="2021-11" db="EMBL/GenBank/DDBJ databases">
        <authorList>
            <person name="Islam A."/>
            <person name="Islam S."/>
            <person name="Flora M.S."/>
            <person name="Rahman M."/>
            <person name="Ziaur R.M."/>
            <person name="Epstein J.H."/>
            <person name="Hassan M."/>
            <person name="Klassen M."/>
            <person name="Woodard K."/>
            <person name="Webb A."/>
            <person name="Webby R.J."/>
            <person name="El Zowalaty M.E."/>
        </authorList>
    </citation>
    <scope>NUCLEOTIDE SEQUENCE [LARGE SCALE GENOMIC DNA]</scope>
    <source>
        <strain evidence="1">Pf1</strain>
    </source>
</reference>
<dbReference type="Proteomes" id="UP001157938">
    <property type="component" value="Unassembled WGS sequence"/>
</dbReference>
<keyword evidence="3" id="KW-1185">Reference proteome</keyword>
<gene>
    <name evidence="1" type="ORF">PFR001_LOCUS3522</name>
    <name evidence="2" type="ORF">PFR002_LOCUS7145</name>
</gene>
<evidence type="ECO:0000313" key="3">
    <source>
        <dbReference type="Proteomes" id="UP001157938"/>
    </source>
</evidence>
<dbReference type="Proteomes" id="UP001159659">
    <property type="component" value="Unassembled WGS sequence"/>
</dbReference>
<evidence type="ECO:0000313" key="4">
    <source>
        <dbReference type="Proteomes" id="UP001159659"/>
    </source>
</evidence>
<name>A0AAV0U8H3_9STRA</name>
<sequence length="380" mass="42883">MSANKLYSEFRNLADTSIFTQETSPINAKRDAFLAAFLEQNMKKYEMAVGNKLNSPFAAPVKRQRVYRPDDEIQTDVKDLKKRLGAAQKREKSQATTHINHLDSMLQACPKQTEWDVTSGFMNLSNYTQLEYEPSTDAPLYQLMKKRVDDQFDHLSHVFIAAGLEENETDLCDARVVTGDDHQCTFVRFARAKVVPFTLDAVSRAMWNVAKKSSVLNMGTADPAIKEGGDSVMYVKRECLLQDNAFCTAGISVLIRGVCRRFVEPHRIVFVWEGTGDWPKDYLQSHPSSVPIRERGYCVIQNVHIKTGLAASLTVIKTVVCMTPGLSAAIDMNEPECLEMLSNVVIPSYHKILEAREQMLENFILDEMVYSKMHGSAPRI</sequence>
<protein>
    <recommendedName>
        <fullName evidence="5">START domain-containing protein</fullName>
    </recommendedName>
</protein>